<accession>A0A565BDT8</accession>
<comment type="caution">
    <text evidence="1">The sequence shown here is derived from an EMBL/GenBank/DDBJ whole genome shotgun (WGS) entry which is preliminary data.</text>
</comment>
<reference evidence="1" key="1">
    <citation type="submission" date="2019-07" db="EMBL/GenBank/DDBJ databases">
        <authorList>
            <person name="Dittberner H."/>
        </authorList>
    </citation>
    <scope>NUCLEOTIDE SEQUENCE [LARGE SCALE GENOMIC DNA]</scope>
</reference>
<protein>
    <submittedName>
        <fullName evidence="1">Uncharacterized protein</fullName>
    </submittedName>
</protein>
<dbReference type="AlphaFoldDB" id="A0A565BDT8"/>
<keyword evidence="2" id="KW-1185">Reference proteome</keyword>
<sequence length="89" mass="10367">MLLGVDTDVDEMLGHIYLFLKDQLELSTTPSSGLLIGFSSVSIYARPIKVQWKVFEKLFVDFRDTEYYDHLIGIAKKKFQTIPYLWLGY</sequence>
<gene>
    <name evidence="1" type="ORF">ANE_LOCUS9461</name>
</gene>
<evidence type="ECO:0000313" key="1">
    <source>
        <dbReference type="EMBL" id="VVA99016.1"/>
    </source>
</evidence>
<dbReference type="OrthoDB" id="1647530at2759"/>
<proteinExistence type="predicted"/>
<dbReference type="Proteomes" id="UP000489600">
    <property type="component" value="Unassembled WGS sequence"/>
</dbReference>
<dbReference type="EMBL" id="CABITT030000003">
    <property type="protein sequence ID" value="VVA99016.1"/>
    <property type="molecule type" value="Genomic_DNA"/>
</dbReference>
<evidence type="ECO:0000313" key="2">
    <source>
        <dbReference type="Proteomes" id="UP000489600"/>
    </source>
</evidence>
<organism evidence="1 2">
    <name type="scientific">Arabis nemorensis</name>
    <dbReference type="NCBI Taxonomy" id="586526"/>
    <lineage>
        <taxon>Eukaryota</taxon>
        <taxon>Viridiplantae</taxon>
        <taxon>Streptophyta</taxon>
        <taxon>Embryophyta</taxon>
        <taxon>Tracheophyta</taxon>
        <taxon>Spermatophyta</taxon>
        <taxon>Magnoliopsida</taxon>
        <taxon>eudicotyledons</taxon>
        <taxon>Gunneridae</taxon>
        <taxon>Pentapetalae</taxon>
        <taxon>rosids</taxon>
        <taxon>malvids</taxon>
        <taxon>Brassicales</taxon>
        <taxon>Brassicaceae</taxon>
        <taxon>Arabideae</taxon>
        <taxon>Arabis</taxon>
    </lineage>
</organism>
<dbReference type="PANTHER" id="PTHR48155">
    <property type="entry name" value="OS09G0497600 PROTEIN"/>
    <property type="match status" value="1"/>
</dbReference>
<name>A0A565BDT8_9BRAS</name>
<dbReference type="PANTHER" id="PTHR48155:SF1">
    <property type="entry name" value="F-BOX DOMAIN-CONTAINING PROTEIN"/>
    <property type="match status" value="1"/>
</dbReference>